<proteinExistence type="predicted"/>
<reference evidence="2" key="1">
    <citation type="submission" date="2016-11" db="EMBL/GenBank/DDBJ databases">
        <authorList>
            <person name="Jaros S."/>
            <person name="Januszkiewicz K."/>
            <person name="Wedrychowicz H."/>
        </authorList>
    </citation>
    <scope>NUCLEOTIDE SEQUENCE [LARGE SCALE GENOMIC DNA]</scope>
    <source>
        <strain evidence="2">DSM 7057</strain>
    </source>
</reference>
<sequence length="111" mass="12653">MQNTPQSTKPRRTEQVKAYVTPEEFTRIMESSDRAGLSMSEFARRVCLGFRVESREDQQARRELLKVNADLGRLGGLLKQALVSGHKEQIYGLLHKIDQLQASLKARIRAL</sequence>
<organism evidence="1 2">
    <name type="scientific">Desulfovibrio desulfuricans</name>
    <dbReference type="NCBI Taxonomy" id="876"/>
    <lineage>
        <taxon>Bacteria</taxon>
        <taxon>Pseudomonadati</taxon>
        <taxon>Thermodesulfobacteriota</taxon>
        <taxon>Desulfovibrionia</taxon>
        <taxon>Desulfovibrionales</taxon>
        <taxon>Desulfovibrionaceae</taxon>
        <taxon>Desulfovibrio</taxon>
    </lineage>
</organism>
<dbReference type="EMBL" id="FPIW01000038">
    <property type="protein sequence ID" value="SFW59070.1"/>
    <property type="molecule type" value="Genomic_DNA"/>
</dbReference>
<protein>
    <submittedName>
        <fullName evidence="1">Uncharacterized protein</fullName>
    </submittedName>
</protein>
<evidence type="ECO:0000313" key="1">
    <source>
        <dbReference type="EMBL" id="SFW59070.1"/>
    </source>
</evidence>
<dbReference type="Proteomes" id="UP000182680">
    <property type="component" value="Unassembled WGS sequence"/>
</dbReference>
<accession>A0AA94L2R3</accession>
<dbReference type="InterPro" id="IPR053842">
    <property type="entry name" value="NikA-like"/>
</dbReference>
<dbReference type="Pfam" id="PF21983">
    <property type="entry name" value="NikA-like"/>
    <property type="match status" value="1"/>
</dbReference>
<comment type="caution">
    <text evidence="1">The sequence shown here is derived from an EMBL/GenBank/DDBJ whole genome shotgun (WGS) entry which is preliminary data.</text>
</comment>
<name>A0AA94L2R3_DESDE</name>
<dbReference type="AlphaFoldDB" id="A0AA94L2R3"/>
<dbReference type="RefSeq" id="WP_072312120.1">
    <property type="nucleotide sequence ID" value="NZ_FPIW01000038.1"/>
</dbReference>
<evidence type="ECO:0000313" key="2">
    <source>
        <dbReference type="Proteomes" id="UP000182680"/>
    </source>
</evidence>
<gene>
    <name evidence="1" type="ORF">SAMN02910291_01994</name>
</gene>